<gene>
    <name evidence="5" type="primary">ECM1</name>
</gene>
<comment type="subcellular location">
    <subcellularLocation>
        <location evidence="1">Secreted</location>
    </subcellularLocation>
</comment>
<evidence type="ECO:0000313" key="5">
    <source>
        <dbReference type="RefSeq" id="XP_015745182.1"/>
    </source>
</evidence>
<dbReference type="InterPro" id="IPR020858">
    <property type="entry name" value="Serum_albumin-like"/>
</dbReference>
<reference evidence="5" key="1">
    <citation type="submission" date="2025-08" db="UniProtKB">
        <authorList>
            <consortium name="RefSeq"/>
        </authorList>
    </citation>
    <scope>IDENTIFICATION</scope>
    <source>
        <tissue evidence="5">Liver</tissue>
    </source>
</reference>
<evidence type="ECO:0000256" key="3">
    <source>
        <dbReference type="ARBA" id="ARBA00022737"/>
    </source>
</evidence>
<proteinExistence type="predicted"/>
<dbReference type="GO" id="GO:0007165">
    <property type="term" value="P:signal transduction"/>
    <property type="evidence" value="ECO:0007669"/>
    <property type="project" value="InterPro"/>
</dbReference>
<dbReference type="GO" id="GO:0005615">
    <property type="term" value="C:extracellular space"/>
    <property type="evidence" value="ECO:0007669"/>
    <property type="project" value="InterPro"/>
</dbReference>
<dbReference type="Pfam" id="PF05782">
    <property type="entry name" value="ECM1"/>
    <property type="match status" value="1"/>
</dbReference>
<dbReference type="CTD" id="1893"/>
<organism evidence="4 5">
    <name type="scientific">Python bivittatus</name>
    <name type="common">Burmese python</name>
    <name type="synonym">Python molurus bivittatus</name>
    <dbReference type="NCBI Taxonomy" id="176946"/>
    <lineage>
        <taxon>Eukaryota</taxon>
        <taxon>Metazoa</taxon>
        <taxon>Chordata</taxon>
        <taxon>Craniata</taxon>
        <taxon>Vertebrata</taxon>
        <taxon>Euteleostomi</taxon>
        <taxon>Lepidosauria</taxon>
        <taxon>Squamata</taxon>
        <taxon>Bifurcata</taxon>
        <taxon>Unidentata</taxon>
        <taxon>Episquamata</taxon>
        <taxon>Toxicofera</taxon>
        <taxon>Serpentes</taxon>
        <taxon>Henophidia</taxon>
        <taxon>Pythonidae</taxon>
        <taxon>Python</taxon>
    </lineage>
</organism>
<sequence>MGHLCSAERKKPSYGPWNLPQTSFSHLSRQGEALSELETRFTRCCQLAEGERLPCCTHAWEGGLVRFCKQEYSTKTLPFHCCREASKQARLTCFASQAPFPTYEKEGALLNLAQLTPLLLDSLCSQASQDSKQRPNPALVQNITDTCCKLQEGERTACAEEVKSQFIAAFCSSQRRTWKDPQKCCSHKDEAARRECFDRSYLGHISLLSSEQAPLPTEATP</sequence>
<dbReference type="GeneID" id="103063528"/>
<dbReference type="RefSeq" id="XP_015745182.1">
    <property type="nucleotide sequence ID" value="XM_015889696.2"/>
</dbReference>
<dbReference type="OrthoDB" id="9889855at2759"/>
<keyword evidence="4" id="KW-1185">Reference proteome</keyword>
<accession>A0A9F3W181</accession>
<dbReference type="SUPFAM" id="SSF48552">
    <property type="entry name" value="Serum albumin-like"/>
    <property type="match status" value="2"/>
</dbReference>
<dbReference type="OMA" id="NIGNICS"/>
<evidence type="ECO:0000313" key="4">
    <source>
        <dbReference type="Proteomes" id="UP000695026"/>
    </source>
</evidence>
<dbReference type="KEGG" id="pbi:103063528"/>
<dbReference type="Gene3D" id="1.10.246.10">
    <property type="match status" value="2"/>
</dbReference>
<keyword evidence="2" id="KW-0964">Secreted</keyword>
<dbReference type="PANTHER" id="PTHR16776:SF3">
    <property type="entry name" value="EXTRACELLULAR MATRIX PROTEIN 1"/>
    <property type="match status" value="1"/>
</dbReference>
<dbReference type="Proteomes" id="UP000695026">
    <property type="component" value="Unplaced"/>
</dbReference>
<dbReference type="AlphaFoldDB" id="A0A9F3W181"/>
<name>A0A9F3W181_PYTBI</name>
<dbReference type="PANTHER" id="PTHR16776">
    <property type="entry name" value="EXTRACELLULAR MATRIX PROTEIN 1"/>
    <property type="match status" value="1"/>
</dbReference>
<evidence type="ECO:0000256" key="1">
    <source>
        <dbReference type="ARBA" id="ARBA00004613"/>
    </source>
</evidence>
<dbReference type="GO" id="GO:0030500">
    <property type="term" value="P:regulation of bone mineralization"/>
    <property type="evidence" value="ECO:0007669"/>
    <property type="project" value="TreeGrafter"/>
</dbReference>
<protein>
    <submittedName>
        <fullName evidence="5">Extracellular matrix protein 1</fullName>
    </submittedName>
</protein>
<keyword evidence="3" id="KW-0677">Repeat</keyword>
<evidence type="ECO:0000256" key="2">
    <source>
        <dbReference type="ARBA" id="ARBA00022525"/>
    </source>
</evidence>
<dbReference type="InterPro" id="IPR008605">
    <property type="entry name" value="ECM1"/>
</dbReference>